<feature type="compositionally biased region" description="Polar residues" evidence="1">
    <location>
        <begin position="399"/>
        <end position="408"/>
    </location>
</feature>
<feature type="region of interest" description="Disordered" evidence="1">
    <location>
        <begin position="1"/>
        <end position="315"/>
    </location>
</feature>
<feature type="compositionally biased region" description="Basic residues" evidence="1">
    <location>
        <begin position="202"/>
        <end position="211"/>
    </location>
</feature>
<evidence type="ECO:0000313" key="3">
    <source>
        <dbReference type="Proteomes" id="UP000030686"/>
    </source>
</evidence>
<feature type="compositionally biased region" description="Polar residues" evidence="1">
    <location>
        <begin position="1040"/>
        <end position="1052"/>
    </location>
</feature>
<feature type="compositionally biased region" description="Polar residues" evidence="1">
    <location>
        <begin position="249"/>
        <end position="263"/>
    </location>
</feature>
<feature type="compositionally biased region" description="Acidic residues" evidence="1">
    <location>
        <begin position="679"/>
        <end position="691"/>
    </location>
</feature>
<reference evidence="2" key="1">
    <citation type="journal article" date="2014" name="Nat. Commun.">
        <title>Multiple recent horizontal transfers of a large genomic region in cheese making fungi.</title>
        <authorList>
            <person name="Cheeseman K."/>
            <person name="Ropars J."/>
            <person name="Renault P."/>
            <person name="Dupont J."/>
            <person name="Gouzy J."/>
            <person name="Branca A."/>
            <person name="Abraham A.L."/>
            <person name="Ceppi M."/>
            <person name="Conseiller E."/>
            <person name="Debuchy R."/>
            <person name="Malagnac F."/>
            <person name="Goarin A."/>
            <person name="Silar P."/>
            <person name="Lacoste S."/>
            <person name="Sallet E."/>
            <person name="Bensimon A."/>
            <person name="Giraud T."/>
            <person name="Brygoo Y."/>
        </authorList>
    </citation>
    <scope>NUCLEOTIDE SEQUENCE [LARGE SCALE GENOMIC DNA]</scope>
    <source>
        <strain evidence="2">FM164</strain>
    </source>
</reference>
<feature type="compositionally biased region" description="Low complexity" evidence="1">
    <location>
        <begin position="1133"/>
        <end position="1147"/>
    </location>
</feature>
<feature type="region of interest" description="Disordered" evidence="1">
    <location>
        <begin position="327"/>
        <end position="357"/>
    </location>
</feature>
<feature type="compositionally biased region" description="Polar residues" evidence="1">
    <location>
        <begin position="759"/>
        <end position="770"/>
    </location>
</feature>
<feature type="compositionally biased region" description="Basic and acidic residues" evidence="1">
    <location>
        <begin position="781"/>
        <end position="796"/>
    </location>
</feature>
<dbReference type="STRING" id="1365484.W6PX93"/>
<dbReference type="Proteomes" id="UP000030686">
    <property type="component" value="Unassembled WGS sequence"/>
</dbReference>
<feature type="compositionally biased region" description="Basic and acidic residues" evidence="1">
    <location>
        <begin position="140"/>
        <end position="152"/>
    </location>
</feature>
<feature type="compositionally biased region" description="Pro residues" evidence="1">
    <location>
        <begin position="177"/>
        <end position="191"/>
    </location>
</feature>
<feature type="compositionally biased region" description="Low complexity" evidence="1">
    <location>
        <begin position="409"/>
        <end position="423"/>
    </location>
</feature>
<feature type="compositionally biased region" description="Acidic residues" evidence="1">
    <location>
        <begin position="829"/>
        <end position="848"/>
    </location>
</feature>
<feature type="compositionally biased region" description="Basic and acidic residues" evidence="1">
    <location>
        <begin position="434"/>
        <end position="449"/>
    </location>
</feature>
<feature type="compositionally biased region" description="Polar residues" evidence="1">
    <location>
        <begin position="290"/>
        <end position="315"/>
    </location>
</feature>
<feature type="compositionally biased region" description="Polar residues" evidence="1">
    <location>
        <begin position="1120"/>
        <end position="1132"/>
    </location>
</feature>
<feature type="compositionally biased region" description="Polar residues" evidence="1">
    <location>
        <begin position="1061"/>
        <end position="1071"/>
    </location>
</feature>
<protein>
    <submittedName>
        <fullName evidence="2">Genomic scaffold, ProqFM164S01</fullName>
    </submittedName>
</protein>
<feature type="compositionally biased region" description="Basic and acidic residues" evidence="1">
    <location>
        <begin position="1106"/>
        <end position="1119"/>
    </location>
</feature>
<feature type="compositionally biased region" description="Polar residues" evidence="1">
    <location>
        <begin position="725"/>
        <end position="743"/>
    </location>
</feature>
<gene>
    <name evidence="2" type="ORF">PROQFM164_S01g002212</name>
</gene>
<keyword evidence="3" id="KW-1185">Reference proteome</keyword>
<name>W6PX93_PENRF</name>
<feature type="compositionally biased region" description="Low complexity" evidence="1">
    <location>
        <begin position="1"/>
        <end position="11"/>
    </location>
</feature>
<dbReference type="EMBL" id="HG792015">
    <property type="protein sequence ID" value="CDM28401.1"/>
    <property type="molecule type" value="Genomic_DNA"/>
</dbReference>
<feature type="compositionally biased region" description="Basic and acidic residues" evidence="1">
    <location>
        <begin position="855"/>
        <end position="865"/>
    </location>
</feature>
<evidence type="ECO:0000313" key="2">
    <source>
        <dbReference type="EMBL" id="CDM28401.1"/>
    </source>
</evidence>
<feature type="region of interest" description="Disordered" evidence="1">
    <location>
        <begin position="372"/>
        <end position="457"/>
    </location>
</feature>
<feature type="compositionally biased region" description="Low complexity" evidence="1">
    <location>
        <begin position="1026"/>
        <end position="1039"/>
    </location>
</feature>
<feature type="region of interest" description="Disordered" evidence="1">
    <location>
        <begin position="667"/>
        <end position="885"/>
    </location>
</feature>
<evidence type="ECO:0000256" key="1">
    <source>
        <dbReference type="SAM" id="MobiDB-lite"/>
    </source>
</evidence>
<dbReference type="OrthoDB" id="3946221at2759"/>
<feature type="compositionally biased region" description="Polar residues" evidence="1">
    <location>
        <begin position="954"/>
        <end position="965"/>
    </location>
</feature>
<feature type="region of interest" description="Disordered" evidence="1">
    <location>
        <begin position="482"/>
        <end position="512"/>
    </location>
</feature>
<accession>W6PX93</accession>
<dbReference type="OMA" id="YFSDEHY"/>
<proteinExistence type="predicted"/>
<feature type="compositionally biased region" description="Pro residues" evidence="1">
    <location>
        <begin position="812"/>
        <end position="824"/>
    </location>
</feature>
<feature type="compositionally biased region" description="Polar residues" evidence="1">
    <location>
        <begin position="487"/>
        <end position="496"/>
    </location>
</feature>
<feature type="region of interest" description="Disordered" evidence="1">
    <location>
        <begin position="931"/>
        <end position="1201"/>
    </location>
</feature>
<feature type="compositionally biased region" description="Basic and acidic residues" evidence="1">
    <location>
        <begin position="708"/>
        <end position="721"/>
    </location>
</feature>
<feature type="compositionally biased region" description="Acidic residues" evidence="1">
    <location>
        <begin position="1091"/>
        <end position="1102"/>
    </location>
</feature>
<sequence length="1325" mass="147350">MSASSRSQSSSPDILGPPGDAQYLISSPIKPFAGRQSWMSPMVAKSRTPAKRPRPRGSLSPAKSAHSIQFKDVILPGSPAMKFNGGRQRSLSPEKLQEGNVSPWRIRLTLEATQDEDDENRGSPSRKRLKPSAITTMIPLKDERSPLKEKTQYKRRGRPRKSDISLSPFAARTPRPGHTPGPGNTPGPGHTPGPQAGDSQPRKRGRPRGTPRPKSQDFQLLGDQATPTIEYDHHFSPMDIVPNSDARHNQQFSPMDTTTNETGLGQHEYSPMDTIPSDASLGHRGFSPTDALTSDASRSQQRFSPTDSFAGSNANASPLNLIGDVESDDDSWGNSEISNAELLHPTEPNLDNTRRDYGRTSLETPVIGATEHHFLDDENIHSTPSKMPSPTRERAMLSSRASRNTNTASPQSRTYPTPTPTSSLADEENQTRQADSDHFTRTETDHAETDPVEDPADEYDEFDTIMESEGFTMISLDTLPSAKQHGFGSSATTNSGPKPKEVGERLRRKLPGTIQDLRGDSRAEKASSPVTTGLDSGLYKIPSTHIPEKYTAHAIERQSVNYVNEIAYPELPAASSPAKSTIVPKKRTLTSLAKLVRLSLALQGPFKPQQDEWSGKSNARHKRRRLEGVFSTFNAETQRELRAAMGLGQELAMRRMLAEEEKAAAIAADHAAARREEERLEEEQGEQEEQEERQYNGFNDEESEEQDQDRPFEDEIKKQERYIQPSRSSLNNFIQQSPVSPQKAQREAQWQLEREAVSRQAQTAANSQSVVYIDSDDNAAEEDRGIEPEHEQRFEYENGNEFDEEHNDSAPAPVPEPASEPAPYVPQDFEPEPEPEPEPLEDEDDGYDDIWQLEANDHSHVSQHVEDDDVRSHPNPLARPLGNIAPISAGKDYLSSSPYPTSEQNYVARFGPSKVRELREQKVDLSALLAEEDTPNRARYYNGTSTPRLLARPSGTQNSPINNSVMKDPVSRTPARIRLQPLSHSSPDTPNPRIHSPQIALLDGKKSPKPIQSPPIQEQLEEDYDSSSVSSAALGQSESANVDSASTPQPRQLNKEEPGSSWFSKITSFTPQWLKAPTRGRSSSVSTIPEEASEFEDEEEMASIESAKELEGHLQDEPLSKQTSQSPASNWRQPSPSQSPQIQQDPHPTVEEEEVPMNERSVSRDLREEEQPVSGRGVSQDPLENEDVEPVNHQNGASPGPRPLAVFGYFSDEHYAALCRIYRIAKRYPEHFEYHDSPGRAAIIGDWIWTSDGHHGVPITEIQFAIIDRFAQELARADIQYGGSGQIDWTEADLHRRLISIIIGEQIREERKAKANRGASVDTWR</sequence>
<organism evidence="2 3">
    <name type="scientific">Penicillium roqueforti (strain FM164)</name>
    <dbReference type="NCBI Taxonomy" id="1365484"/>
    <lineage>
        <taxon>Eukaryota</taxon>
        <taxon>Fungi</taxon>
        <taxon>Dikarya</taxon>
        <taxon>Ascomycota</taxon>
        <taxon>Pezizomycotina</taxon>
        <taxon>Eurotiomycetes</taxon>
        <taxon>Eurotiomycetidae</taxon>
        <taxon>Eurotiales</taxon>
        <taxon>Aspergillaceae</taxon>
        <taxon>Penicillium</taxon>
    </lineage>
</organism>
<feature type="compositionally biased region" description="Basic and acidic residues" evidence="1">
    <location>
        <begin position="1161"/>
        <end position="1170"/>
    </location>
</feature>